<dbReference type="InterPro" id="IPR021858">
    <property type="entry name" value="Fun_TF"/>
</dbReference>
<dbReference type="Pfam" id="PF11951">
    <property type="entry name" value="Fungal_trans_2"/>
    <property type="match status" value="1"/>
</dbReference>
<evidence type="ECO:0000313" key="10">
    <source>
        <dbReference type="Proteomes" id="UP001586593"/>
    </source>
</evidence>
<protein>
    <recommendedName>
        <fullName evidence="8">Zn(2)-C6 fungal-type domain-containing protein</fullName>
    </recommendedName>
</protein>
<dbReference type="PROSITE" id="PS00463">
    <property type="entry name" value="ZN2_CY6_FUNGAL_1"/>
    <property type="match status" value="1"/>
</dbReference>
<organism evidence="9 10">
    <name type="scientific">Phialemonium thermophilum</name>
    <dbReference type="NCBI Taxonomy" id="223376"/>
    <lineage>
        <taxon>Eukaryota</taxon>
        <taxon>Fungi</taxon>
        <taxon>Dikarya</taxon>
        <taxon>Ascomycota</taxon>
        <taxon>Pezizomycotina</taxon>
        <taxon>Sordariomycetes</taxon>
        <taxon>Sordariomycetidae</taxon>
        <taxon>Cephalothecales</taxon>
        <taxon>Cephalothecaceae</taxon>
        <taxon>Phialemonium</taxon>
    </lineage>
</organism>
<dbReference type="InterPro" id="IPR001138">
    <property type="entry name" value="Zn2Cys6_DnaBD"/>
</dbReference>
<keyword evidence="4" id="KW-0238">DNA-binding</keyword>
<evidence type="ECO:0000256" key="2">
    <source>
        <dbReference type="ARBA" id="ARBA00022833"/>
    </source>
</evidence>
<dbReference type="Pfam" id="PF00172">
    <property type="entry name" value="Zn_clus"/>
    <property type="match status" value="1"/>
</dbReference>
<keyword evidence="3" id="KW-0805">Transcription regulation</keyword>
<keyword evidence="2" id="KW-0862">Zinc</keyword>
<evidence type="ECO:0000259" key="8">
    <source>
        <dbReference type="PROSITE" id="PS50048"/>
    </source>
</evidence>
<dbReference type="Gene3D" id="4.10.240.10">
    <property type="entry name" value="Zn(2)-C6 fungal-type DNA-binding domain"/>
    <property type="match status" value="1"/>
</dbReference>
<dbReference type="PANTHER" id="PTHR37534">
    <property type="entry name" value="TRANSCRIPTIONAL ACTIVATOR PROTEIN UGA3"/>
    <property type="match status" value="1"/>
</dbReference>
<name>A0ABR3WNI7_9PEZI</name>
<keyword evidence="10" id="KW-1185">Reference proteome</keyword>
<dbReference type="CDD" id="cd00067">
    <property type="entry name" value="GAL4"/>
    <property type="match status" value="1"/>
</dbReference>
<dbReference type="InterPro" id="IPR036864">
    <property type="entry name" value="Zn2-C6_fun-type_DNA-bd_sf"/>
</dbReference>
<dbReference type="PANTHER" id="PTHR37534:SF43">
    <property type="entry name" value="FINGER DOMAIN PROTEIN, PUTATIVE (AFU_ORTHOLOGUE AFUA_1G01850)-RELATED"/>
    <property type="match status" value="1"/>
</dbReference>
<dbReference type="SMART" id="SM00066">
    <property type="entry name" value="GAL4"/>
    <property type="match status" value="1"/>
</dbReference>
<comment type="caution">
    <text evidence="9">The sequence shown here is derived from an EMBL/GenBank/DDBJ whole genome shotgun (WGS) entry which is preliminary data.</text>
</comment>
<feature type="domain" description="Zn(2)-C6 fungal-type" evidence="8">
    <location>
        <begin position="19"/>
        <end position="49"/>
    </location>
</feature>
<evidence type="ECO:0000256" key="1">
    <source>
        <dbReference type="ARBA" id="ARBA00004123"/>
    </source>
</evidence>
<evidence type="ECO:0000256" key="3">
    <source>
        <dbReference type="ARBA" id="ARBA00023015"/>
    </source>
</evidence>
<sequence length="661" mass="71135">MSSLPQQRRSMPIFRVRTGCLTCRRRKKKCCETKPVCRGCKRNKLSCQWPRPEDVVRPRRGGQPGAAAGAGAARTPPSPAAAQRESTTTTTVDARPAHSPPRRCRDSTHPTDPPPPDLLAAPHEALLSSASPSGSGTSSSGDSLYEWSQPAYHPVAVLPPAAAALGLDLSGIVFDVDFPVEDVPHAQTDGTPDDLMEAISPRHLAPASPPPPLSAPPPPPPPPPLTADLTADDVGVVPVDADLTIDTPSSLLGGTTQNPAAATLLGLVPRSLSLVPEASDASLSLELLGHYLSVTTRSMDNGSTPDNPFIVQLVPLAFSSDLVLQLILTQSAVHRASRLLPGTSVAATQHYNQSLRMFQRSISSYSTEHPIELLTLTVGALIMCFVETAKGDINGTVFDHLMAARWLLLAFLAQKSTVPRSLRDFLIEYYVYTASLSMVSIDSRVSPQCLLGDELEAHGRALVRDRYVGSLCGCWLELLLSIPTIFNIGRRFLADAEAARPATADDFALFATTYNQIQSWTPDASVHPDVALAGRFYQQAMIVYLYTALDSISAGKEAGLHHASVVQTAVSDALGYLAQIPPTARINTSLCWPIAVVGSCVAREDQKDLLRARLDAMFKAIGLGNICQTSVLLERVWETPDSDPWNICHVMQEHQIWISFA</sequence>
<feature type="region of interest" description="Disordered" evidence="7">
    <location>
        <begin position="52"/>
        <end position="120"/>
    </location>
</feature>
<keyword evidence="6" id="KW-0539">Nucleus</keyword>
<proteinExistence type="predicted"/>
<comment type="subcellular location">
    <subcellularLocation>
        <location evidence="1">Nucleus</location>
    </subcellularLocation>
</comment>
<evidence type="ECO:0000256" key="4">
    <source>
        <dbReference type="ARBA" id="ARBA00023125"/>
    </source>
</evidence>
<dbReference type="PROSITE" id="PS50048">
    <property type="entry name" value="ZN2_CY6_FUNGAL_2"/>
    <property type="match status" value="1"/>
</dbReference>
<accession>A0ABR3WNI7</accession>
<evidence type="ECO:0000256" key="6">
    <source>
        <dbReference type="ARBA" id="ARBA00023242"/>
    </source>
</evidence>
<dbReference type="Proteomes" id="UP001586593">
    <property type="component" value="Unassembled WGS sequence"/>
</dbReference>
<evidence type="ECO:0000313" key="9">
    <source>
        <dbReference type="EMBL" id="KAL1864990.1"/>
    </source>
</evidence>
<gene>
    <name evidence="9" type="ORF">VTK73DRAFT_5540</name>
</gene>
<dbReference type="SUPFAM" id="SSF57701">
    <property type="entry name" value="Zn2/Cys6 DNA-binding domain"/>
    <property type="match status" value="1"/>
</dbReference>
<keyword evidence="5" id="KW-0804">Transcription</keyword>
<feature type="compositionally biased region" description="Low complexity" evidence="7">
    <location>
        <begin position="65"/>
        <end position="84"/>
    </location>
</feature>
<feature type="compositionally biased region" description="Pro residues" evidence="7">
    <location>
        <begin position="207"/>
        <end position="225"/>
    </location>
</feature>
<feature type="region of interest" description="Disordered" evidence="7">
    <location>
        <begin position="202"/>
        <end position="227"/>
    </location>
</feature>
<evidence type="ECO:0000256" key="7">
    <source>
        <dbReference type="SAM" id="MobiDB-lite"/>
    </source>
</evidence>
<reference evidence="9 10" key="1">
    <citation type="journal article" date="2024" name="Commun. Biol.">
        <title>Comparative genomic analysis of thermophilic fungi reveals convergent evolutionary adaptations and gene losses.</title>
        <authorList>
            <person name="Steindorff A.S."/>
            <person name="Aguilar-Pontes M.V."/>
            <person name="Robinson A.J."/>
            <person name="Andreopoulos B."/>
            <person name="LaButti K."/>
            <person name="Kuo A."/>
            <person name="Mondo S."/>
            <person name="Riley R."/>
            <person name="Otillar R."/>
            <person name="Haridas S."/>
            <person name="Lipzen A."/>
            <person name="Grimwood J."/>
            <person name="Schmutz J."/>
            <person name="Clum A."/>
            <person name="Reid I.D."/>
            <person name="Moisan M.C."/>
            <person name="Butler G."/>
            <person name="Nguyen T.T.M."/>
            <person name="Dewar K."/>
            <person name="Conant G."/>
            <person name="Drula E."/>
            <person name="Henrissat B."/>
            <person name="Hansel C."/>
            <person name="Singer S."/>
            <person name="Hutchinson M.I."/>
            <person name="de Vries R.P."/>
            <person name="Natvig D.O."/>
            <person name="Powell A.J."/>
            <person name="Tsang A."/>
            <person name="Grigoriev I.V."/>
        </authorList>
    </citation>
    <scope>NUCLEOTIDE SEQUENCE [LARGE SCALE GENOMIC DNA]</scope>
    <source>
        <strain evidence="9 10">ATCC 24622</strain>
    </source>
</reference>
<dbReference type="EMBL" id="JAZHXJ010000309">
    <property type="protein sequence ID" value="KAL1864990.1"/>
    <property type="molecule type" value="Genomic_DNA"/>
</dbReference>
<evidence type="ECO:0000256" key="5">
    <source>
        <dbReference type="ARBA" id="ARBA00023163"/>
    </source>
</evidence>